<dbReference type="GO" id="GO:0030258">
    <property type="term" value="P:lipid modification"/>
    <property type="evidence" value="ECO:0007669"/>
    <property type="project" value="TreeGrafter"/>
</dbReference>
<dbReference type="AlphaFoldDB" id="A0A9W9YVK1"/>
<dbReference type="GO" id="GO:0016055">
    <property type="term" value="P:Wnt signaling pathway"/>
    <property type="evidence" value="ECO:0007669"/>
    <property type="project" value="UniProtKB-KW"/>
</dbReference>
<evidence type="ECO:0000256" key="13">
    <source>
        <dbReference type="SAM" id="Phobius"/>
    </source>
</evidence>
<feature type="transmembrane region" description="Helical" evidence="13">
    <location>
        <begin position="180"/>
        <end position="207"/>
    </location>
</feature>
<evidence type="ECO:0000256" key="5">
    <source>
        <dbReference type="ARBA" id="ARBA00022989"/>
    </source>
</evidence>
<dbReference type="Proteomes" id="UP001163046">
    <property type="component" value="Unassembled WGS sequence"/>
</dbReference>
<evidence type="ECO:0000256" key="6">
    <source>
        <dbReference type="ARBA" id="ARBA00023136"/>
    </source>
</evidence>
<protein>
    <recommendedName>
        <fullName evidence="10">Protein-serine O-palmitoleoyltransferase porcupine</fullName>
        <ecNumber evidence="9">2.3.1.250</ecNumber>
    </recommendedName>
</protein>
<dbReference type="OrthoDB" id="5968863at2759"/>
<keyword evidence="3" id="KW-0879">Wnt signaling pathway</keyword>
<reference evidence="14" key="1">
    <citation type="submission" date="2023-01" db="EMBL/GenBank/DDBJ databases">
        <title>Genome assembly of the deep-sea coral Lophelia pertusa.</title>
        <authorList>
            <person name="Herrera S."/>
            <person name="Cordes E."/>
        </authorList>
    </citation>
    <scope>NUCLEOTIDE SEQUENCE</scope>
    <source>
        <strain evidence="14">USNM1676648</strain>
        <tissue evidence="14">Polyp</tissue>
    </source>
</reference>
<keyword evidence="5 13" id="KW-1133">Transmembrane helix</keyword>
<comment type="caution">
    <text evidence="14">The sequence shown here is derived from an EMBL/GenBank/DDBJ whole genome shotgun (WGS) entry which is preliminary data.</text>
</comment>
<dbReference type="PANTHER" id="PTHR13906:SF12">
    <property type="entry name" value="PROTEIN-SERINE O-PALMITOLEOYLTRANSFERASE PORCUPINE"/>
    <property type="match status" value="1"/>
</dbReference>
<gene>
    <name evidence="14" type="ORF">OS493_033583</name>
</gene>
<evidence type="ECO:0000256" key="9">
    <source>
        <dbReference type="ARBA" id="ARBA00038867"/>
    </source>
</evidence>
<feature type="transmembrane region" description="Helical" evidence="13">
    <location>
        <begin position="303"/>
        <end position="336"/>
    </location>
</feature>
<dbReference type="EMBL" id="MU826870">
    <property type="protein sequence ID" value="KAJ7370237.1"/>
    <property type="molecule type" value="Genomic_DNA"/>
</dbReference>
<evidence type="ECO:0000256" key="8">
    <source>
        <dbReference type="ARBA" id="ARBA00038269"/>
    </source>
</evidence>
<feature type="transmembrane region" description="Helical" evidence="13">
    <location>
        <begin position="79"/>
        <end position="96"/>
    </location>
</feature>
<keyword evidence="4 13" id="KW-0812">Transmembrane</keyword>
<feature type="transmembrane region" description="Helical" evidence="13">
    <location>
        <begin position="57"/>
        <end position="74"/>
    </location>
</feature>
<feature type="region of interest" description="Disordered" evidence="12">
    <location>
        <begin position="486"/>
        <end position="505"/>
    </location>
</feature>
<evidence type="ECO:0000313" key="14">
    <source>
        <dbReference type="EMBL" id="KAJ7370237.1"/>
    </source>
</evidence>
<keyword evidence="15" id="KW-1185">Reference proteome</keyword>
<keyword evidence="7" id="KW-0012">Acyltransferase</keyword>
<evidence type="ECO:0000256" key="1">
    <source>
        <dbReference type="ARBA" id="ARBA00004141"/>
    </source>
</evidence>
<comment type="subcellular location">
    <subcellularLocation>
        <location evidence="1">Membrane</location>
        <topology evidence="1">Multi-pass membrane protein</topology>
    </subcellularLocation>
</comment>
<keyword evidence="6 13" id="KW-0472">Membrane</keyword>
<evidence type="ECO:0000256" key="7">
    <source>
        <dbReference type="ARBA" id="ARBA00023315"/>
    </source>
</evidence>
<accession>A0A9W9YVK1</accession>
<dbReference type="InterPro" id="IPR049941">
    <property type="entry name" value="LPLAT_7/PORCN-like"/>
</dbReference>
<dbReference type="EC" id="2.3.1.250" evidence="9"/>
<comment type="similarity">
    <text evidence="8">Belongs to the membrane-bound acyltransferase family. Porcupine subfamily.</text>
</comment>
<dbReference type="PANTHER" id="PTHR13906">
    <property type="entry name" value="PORCUPINE"/>
    <property type="match status" value="1"/>
</dbReference>
<dbReference type="InterPro" id="IPR004299">
    <property type="entry name" value="MBOAT_fam"/>
</dbReference>
<sequence>MDEIQLPDFVDEDLTEYYDDPDELLLYEDLEQMDKYGRFFYMFKSCVGPTTFQTVDLIGPLLAMCFILRVVSVLKLPRLLVHFVSFVCGLGALFLFAKKNSVYPLVMSALGYAILFVKNGRKGMIMAITSVTFLIVCELFIVTAENWHQVRGSQMVLVMKLISLAFDLDKDFGWKKMSFMWFLGVIRSCFLSYCCLIISACIAPWIFQEDSFKWFLAYQAAMSFRFSHYFVSFLSESTSLLSGIGTEVNQEGKQSTSWRYDVARPQHIELPRSLVEVVVHWNIPMHVFLKNYVFKKAQPLGRFMAVLLTFALSSLLHGINFQLAAVLISIGTYAYIEHVFRQKLGRIFNACILARKCRPECGHVYSQANFWVIAVNLAFSFLAVFHLAYLGIMFGGDSEVQERGYGMEHTLSKWSHLDFASHWVALGTFIFKRVCRPCGRKLRNAAELYSFIEKAVSVEADEDANCADVAVDRSKRQLPTTITPERSKGKKQLIEIGEESESSAGKGKFEEVLIFR</sequence>
<keyword evidence="2" id="KW-0808">Transferase</keyword>
<evidence type="ECO:0000256" key="4">
    <source>
        <dbReference type="ARBA" id="ARBA00022692"/>
    </source>
</evidence>
<name>A0A9W9YVK1_9CNID</name>
<evidence type="ECO:0000256" key="10">
    <source>
        <dbReference type="ARBA" id="ARBA00040371"/>
    </source>
</evidence>
<dbReference type="GO" id="GO:1990698">
    <property type="term" value="F:palmitoleoyltransferase activity"/>
    <property type="evidence" value="ECO:0007669"/>
    <property type="project" value="UniProtKB-EC"/>
</dbReference>
<organism evidence="14 15">
    <name type="scientific">Desmophyllum pertusum</name>
    <dbReference type="NCBI Taxonomy" id="174260"/>
    <lineage>
        <taxon>Eukaryota</taxon>
        <taxon>Metazoa</taxon>
        <taxon>Cnidaria</taxon>
        <taxon>Anthozoa</taxon>
        <taxon>Hexacorallia</taxon>
        <taxon>Scleractinia</taxon>
        <taxon>Caryophylliina</taxon>
        <taxon>Caryophylliidae</taxon>
        <taxon>Desmophyllum</taxon>
    </lineage>
</organism>
<evidence type="ECO:0000256" key="2">
    <source>
        <dbReference type="ARBA" id="ARBA00022679"/>
    </source>
</evidence>
<dbReference type="GO" id="GO:0016020">
    <property type="term" value="C:membrane"/>
    <property type="evidence" value="ECO:0007669"/>
    <property type="project" value="UniProtKB-SubCell"/>
</dbReference>
<evidence type="ECO:0000256" key="12">
    <source>
        <dbReference type="SAM" id="MobiDB-lite"/>
    </source>
</evidence>
<evidence type="ECO:0000256" key="3">
    <source>
        <dbReference type="ARBA" id="ARBA00022687"/>
    </source>
</evidence>
<evidence type="ECO:0000313" key="15">
    <source>
        <dbReference type="Proteomes" id="UP001163046"/>
    </source>
</evidence>
<feature type="transmembrane region" description="Helical" evidence="13">
    <location>
        <begin position="368"/>
        <end position="394"/>
    </location>
</feature>
<proteinExistence type="inferred from homology"/>
<dbReference type="GO" id="GO:0005783">
    <property type="term" value="C:endoplasmic reticulum"/>
    <property type="evidence" value="ECO:0007669"/>
    <property type="project" value="TreeGrafter"/>
</dbReference>
<dbReference type="GO" id="GO:0017147">
    <property type="term" value="F:Wnt-protein binding"/>
    <property type="evidence" value="ECO:0007669"/>
    <property type="project" value="TreeGrafter"/>
</dbReference>
<comment type="catalytic activity">
    <reaction evidence="11">
        <text>[Wnt protein]-L-serine + (9Z)-hexadecenoyl-CoA = [Wnt protein]-O-(9Z)-hexadecenoyl-L-serine + CoA</text>
        <dbReference type="Rhea" id="RHEA:45336"/>
        <dbReference type="Rhea" id="RHEA-COMP:11170"/>
        <dbReference type="Rhea" id="RHEA-COMP:11171"/>
        <dbReference type="ChEBI" id="CHEBI:29999"/>
        <dbReference type="ChEBI" id="CHEBI:57287"/>
        <dbReference type="ChEBI" id="CHEBI:61540"/>
        <dbReference type="ChEBI" id="CHEBI:85189"/>
        <dbReference type="EC" id="2.3.1.250"/>
    </reaction>
</comment>
<evidence type="ECO:0000256" key="11">
    <source>
        <dbReference type="ARBA" id="ARBA00047978"/>
    </source>
</evidence>
<dbReference type="Pfam" id="PF03062">
    <property type="entry name" value="MBOAT"/>
    <property type="match status" value="1"/>
</dbReference>
<feature type="transmembrane region" description="Helical" evidence="13">
    <location>
        <begin position="124"/>
        <end position="144"/>
    </location>
</feature>
<dbReference type="GO" id="GO:0061355">
    <property type="term" value="P:Wnt protein secretion"/>
    <property type="evidence" value="ECO:0007669"/>
    <property type="project" value="TreeGrafter"/>
</dbReference>